<dbReference type="InterPro" id="IPR036864">
    <property type="entry name" value="Zn2-C6_fun-type_DNA-bd_sf"/>
</dbReference>
<dbReference type="PANTHER" id="PTHR47657:SF14">
    <property type="entry name" value="ZN(2)-C6 FUNGAL-TYPE DOMAIN-CONTAINING PROTEIN"/>
    <property type="match status" value="1"/>
</dbReference>
<dbReference type="CDD" id="cd00067">
    <property type="entry name" value="GAL4"/>
    <property type="match status" value="1"/>
</dbReference>
<dbReference type="GO" id="GO:0008270">
    <property type="term" value="F:zinc ion binding"/>
    <property type="evidence" value="ECO:0007669"/>
    <property type="project" value="InterPro"/>
</dbReference>
<comment type="caution">
    <text evidence="4">The sequence shown here is derived from an EMBL/GenBank/DDBJ whole genome shotgun (WGS) entry which is preliminary data.</text>
</comment>
<dbReference type="EMBL" id="LFZO01000530">
    <property type="protein sequence ID" value="KXT07787.1"/>
    <property type="molecule type" value="Genomic_DNA"/>
</dbReference>
<dbReference type="Pfam" id="PF00172">
    <property type="entry name" value="Zn_clus"/>
    <property type="match status" value="1"/>
</dbReference>
<sequence>MPADKTSSDIRRLSIRAPKVGHKKSRNGCQTCKVRRVKCDEKQPECSICLRLGLDCTYATPEPTRPRTKTRNTAPKSSQPPLLSPAYSTSQGSYSQGSPPNANTDPSQPLSARTTQDSATEESEQRRYMELRLLHHWMLHVSRPFGMTSPPSWKELWYGEVPQVALANKNVLYALFTMTATHLLGSCSHDAALYRARENYWVWALREQRAAIMDLDNSNTDAVAFAALLISMNSLAMLQERPLDPYSPPTDWLEVGRGAFTVLPPPEAVSEGTGLKVLMDTTANIWQANVTFDAEMQREFGAILNRDIPSTDNWDQETCEGYENALSYIGSFRRAVLAGEPADINLRWICMFPFMVPRQFVDFVSEGRPRALVTLAYFFAVVGHTDALKYLGNTGVAKSHGVANERDLSRLNLSRVQKSLPTYLPINLDSSH</sequence>
<reference evidence="4 5" key="1">
    <citation type="submission" date="2015-07" db="EMBL/GenBank/DDBJ databases">
        <title>Comparative genomics of the Sigatoka disease complex on banana suggests a link between parallel evolutionary changes in Pseudocercospora fijiensis and Pseudocercospora eumusae and increased virulence on the banana host.</title>
        <authorList>
            <person name="Chang T.-C."/>
            <person name="Salvucci A."/>
            <person name="Crous P.W."/>
            <person name="Stergiopoulos I."/>
        </authorList>
    </citation>
    <scope>NUCLEOTIDE SEQUENCE [LARGE SCALE GENOMIC DNA]</scope>
    <source>
        <strain evidence="4 5">CBS 116634</strain>
    </source>
</reference>
<evidence type="ECO:0000256" key="1">
    <source>
        <dbReference type="ARBA" id="ARBA00023242"/>
    </source>
</evidence>
<dbReference type="STRING" id="113226.A0A139HZD6"/>
<name>A0A139HZD6_9PEZI</name>
<keyword evidence="5" id="KW-1185">Reference proteome</keyword>
<protein>
    <recommendedName>
        <fullName evidence="3">Zn(2)-C6 fungal-type domain-containing protein</fullName>
    </recommendedName>
</protein>
<dbReference type="OrthoDB" id="416217at2759"/>
<dbReference type="PROSITE" id="PS00463">
    <property type="entry name" value="ZN2_CY6_FUNGAL_1"/>
    <property type="match status" value="1"/>
</dbReference>
<feature type="domain" description="Zn(2)-C6 fungal-type" evidence="3">
    <location>
        <begin position="28"/>
        <end position="58"/>
    </location>
</feature>
<organism evidence="4 5">
    <name type="scientific">Pseudocercospora musae</name>
    <dbReference type="NCBI Taxonomy" id="113226"/>
    <lineage>
        <taxon>Eukaryota</taxon>
        <taxon>Fungi</taxon>
        <taxon>Dikarya</taxon>
        <taxon>Ascomycota</taxon>
        <taxon>Pezizomycotina</taxon>
        <taxon>Dothideomycetes</taxon>
        <taxon>Dothideomycetidae</taxon>
        <taxon>Mycosphaerellales</taxon>
        <taxon>Mycosphaerellaceae</taxon>
        <taxon>Pseudocercospora</taxon>
    </lineage>
</organism>
<evidence type="ECO:0000313" key="5">
    <source>
        <dbReference type="Proteomes" id="UP000073492"/>
    </source>
</evidence>
<feature type="region of interest" description="Disordered" evidence="2">
    <location>
        <begin position="60"/>
        <end position="125"/>
    </location>
</feature>
<dbReference type="SUPFAM" id="SSF57701">
    <property type="entry name" value="Zn2/Cys6 DNA-binding domain"/>
    <property type="match status" value="1"/>
</dbReference>
<dbReference type="AlphaFoldDB" id="A0A139HZD6"/>
<dbReference type="GO" id="GO:0000981">
    <property type="term" value="F:DNA-binding transcription factor activity, RNA polymerase II-specific"/>
    <property type="evidence" value="ECO:0007669"/>
    <property type="project" value="InterPro"/>
</dbReference>
<gene>
    <name evidence="4" type="ORF">AC579_4309</name>
</gene>
<feature type="region of interest" description="Disordered" evidence="2">
    <location>
        <begin position="1"/>
        <end position="27"/>
    </location>
</feature>
<dbReference type="InterPro" id="IPR052400">
    <property type="entry name" value="Zn2-C6_fungal_TF"/>
</dbReference>
<evidence type="ECO:0000259" key="3">
    <source>
        <dbReference type="PROSITE" id="PS50048"/>
    </source>
</evidence>
<evidence type="ECO:0000313" key="4">
    <source>
        <dbReference type="EMBL" id="KXT07787.1"/>
    </source>
</evidence>
<dbReference type="InterPro" id="IPR001138">
    <property type="entry name" value="Zn2Cys6_DnaBD"/>
</dbReference>
<dbReference type="PANTHER" id="PTHR47657">
    <property type="entry name" value="STEROL REGULATORY ELEMENT-BINDING PROTEIN ECM22"/>
    <property type="match status" value="1"/>
</dbReference>
<dbReference type="SMART" id="SM00066">
    <property type="entry name" value="GAL4"/>
    <property type="match status" value="1"/>
</dbReference>
<dbReference type="Proteomes" id="UP000073492">
    <property type="component" value="Unassembled WGS sequence"/>
</dbReference>
<dbReference type="PROSITE" id="PS50048">
    <property type="entry name" value="ZN2_CY6_FUNGAL_2"/>
    <property type="match status" value="1"/>
</dbReference>
<dbReference type="Gene3D" id="4.10.240.10">
    <property type="entry name" value="Zn(2)-C6 fungal-type DNA-binding domain"/>
    <property type="match status" value="1"/>
</dbReference>
<accession>A0A139HZD6</accession>
<proteinExistence type="predicted"/>
<evidence type="ECO:0000256" key="2">
    <source>
        <dbReference type="SAM" id="MobiDB-lite"/>
    </source>
</evidence>
<feature type="compositionally biased region" description="Polar residues" evidence="2">
    <location>
        <begin position="101"/>
        <end position="118"/>
    </location>
</feature>
<keyword evidence="1" id="KW-0539">Nucleus</keyword>
<feature type="compositionally biased region" description="Basic and acidic residues" evidence="2">
    <location>
        <begin position="1"/>
        <end position="12"/>
    </location>
</feature>
<feature type="compositionally biased region" description="Low complexity" evidence="2">
    <location>
        <begin position="87"/>
        <end position="100"/>
    </location>
</feature>